<dbReference type="RefSeq" id="WP_386093844.1">
    <property type="nucleotide sequence ID" value="NZ_JBHUOZ010000001.1"/>
</dbReference>
<protein>
    <submittedName>
        <fullName evidence="1">Uncharacterized protein</fullName>
    </submittedName>
</protein>
<evidence type="ECO:0000313" key="2">
    <source>
        <dbReference type="Proteomes" id="UP001597511"/>
    </source>
</evidence>
<evidence type="ECO:0000313" key="1">
    <source>
        <dbReference type="EMBL" id="MFD2918180.1"/>
    </source>
</evidence>
<reference evidence="2" key="1">
    <citation type="journal article" date="2019" name="Int. J. Syst. Evol. Microbiol.">
        <title>The Global Catalogue of Microorganisms (GCM) 10K type strain sequencing project: providing services to taxonomists for standard genome sequencing and annotation.</title>
        <authorList>
            <consortium name="The Broad Institute Genomics Platform"/>
            <consortium name="The Broad Institute Genome Sequencing Center for Infectious Disease"/>
            <person name="Wu L."/>
            <person name="Ma J."/>
        </authorList>
    </citation>
    <scope>NUCLEOTIDE SEQUENCE [LARGE SCALE GENOMIC DNA]</scope>
    <source>
        <strain evidence="2">KCTC 23299</strain>
    </source>
</reference>
<gene>
    <name evidence="1" type="ORF">ACFS6H_00585</name>
</gene>
<dbReference type="EMBL" id="JBHUOZ010000001">
    <property type="protein sequence ID" value="MFD2918180.1"/>
    <property type="molecule type" value="Genomic_DNA"/>
</dbReference>
<name>A0ABW5ZYR7_9BACT</name>
<keyword evidence="2" id="KW-1185">Reference proteome</keyword>
<proteinExistence type="predicted"/>
<organism evidence="1 2">
    <name type="scientific">Terrimonas rubra</name>
    <dbReference type="NCBI Taxonomy" id="1035890"/>
    <lineage>
        <taxon>Bacteria</taxon>
        <taxon>Pseudomonadati</taxon>
        <taxon>Bacteroidota</taxon>
        <taxon>Chitinophagia</taxon>
        <taxon>Chitinophagales</taxon>
        <taxon>Chitinophagaceae</taxon>
        <taxon>Terrimonas</taxon>
    </lineage>
</organism>
<comment type="caution">
    <text evidence="1">The sequence shown here is derived from an EMBL/GenBank/DDBJ whole genome shotgun (WGS) entry which is preliminary data.</text>
</comment>
<sequence length="127" mass="14716">MKKMILFSTIFWGLSFSKSSKAQSPVVDSLMAINEISYIGKPLDSLITKLPTGYIKIFVRGLFLQKARCITVQYPGWIWIDLHVREFTHMNPIDNNGVWDINLMRKEKLYGIAIYNDINCLKNCDMH</sequence>
<dbReference type="Proteomes" id="UP001597511">
    <property type="component" value="Unassembled WGS sequence"/>
</dbReference>
<accession>A0ABW5ZYR7</accession>